<keyword evidence="2" id="KW-0472">Membrane</keyword>
<feature type="region of interest" description="Disordered" evidence="1">
    <location>
        <begin position="1"/>
        <end position="22"/>
    </location>
</feature>
<keyword evidence="2" id="KW-0812">Transmembrane</keyword>
<dbReference type="Proteomes" id="UP001472677">
    <property type="component" value="Unassembled WGS sequence"/>
</dbReference>
<proteinExistence type="predicted"/>
<evidence type="ECO:0000256" key="2">
    <source>
        <dbReference type="SAM" id="Phobius"/>
    </source>
</evidence>
<name>A0ABR2C9C6_9ROSI</name>
<keyword evidence="4" id="KW-1185">Reference proteome</keyword>
<evidence type="ECO:0000313" key="4">
    <source>
        <dbReference type="Proteomes" id="UP001472677"/>
    </source>
</evidence>
<gene>
    <name evidence="3" type="ORF">V6N12_016213</name>
</gene>
<accession>A0ABR2C9C6</accession>
<feature type="compositionally biased region" description="Gly residues" evidence="1">
    <location>
        <begin position="11"/>
        <end position="20"/>
    </location>
</feature>
<protein>
    <submittedName>
        <fullName evidence="3">Uncharacterized protein</fullName>
    </submittedName>
</protein>
<comment type="caution">
    <text evidence="3">The sequence shown here is derived from an EMBL/GenBank/DDBJ whole genome shotgun (WGS) entry which is preliminary data.</text>
</comment>
<evidence type="ECO:0000256" key="1">
    <source>
        <dbReference type="SAM" id="MobiDB-lite"/>
    </source>
</evidence>
<reference evidence="3 4" key="1">
    <citation type="journal article" date="2024" name="G3 (Bethesda)">
        <title>Genome assembly of Hibiscus sabdariffa L. provides insights into metabolisms of medicinal natural products.</title>
        <authorList>
            <person name="Kim T."/>
        </authorList>
    </citation>
    <scope>NUCLEOTIDE SEQUENCE [LARGE SCALE GENOMIC DNA]</scope>
    <source>
        <strain evidence="3">TK-2024</strain>
        <tissue evidence="3">Old leaves</tissue>
    </source>
</reference>
<organism evidence="3 4">
    <name type="scientific">Hibiscus sabdariffa</name>
    <name type="common">roselle</name>
    <dbReference type="NCBI Taxonomy" id="183260"/>
    <lineage>
        <taxon>Eukaryota</taxon>
        <taxon>Viridiplantae</taxon>
        <taxon>Streptophyta</taxon>
        <taxon>Embryophyta</taxon>
        <taxon>Tracheophyta</taxon>
        <taxon>Spermatophyta</taxon>
        <taxon>Magnoliopsida</taxon>
        <taxon>eudicotyledons</taxon>
        <taxon>Gunneridae</taxon>
        <taxon>Pentapetalae</taxon>
        <taxon>rosids</taxon>
        <taxon>malvids</taxon>
        <taxon>Malvales</taxon>
        <taxon>Malvaceae</taxon>
        <taxon>Malvoideae</taxon>
        <taxon>Hibiscus</taxon>
    </lineage>
</organism>
<dbReference type="EMBL" id="JBBPBM010000062">
    <property type="protein sequence ID" value="KAK8515907.1"/>
    <property type="molecule type" value="Genomic_DNA"/>
</dbReference>
<feature type="transmembrane region" description="Helical" evidence="2">
    <location>
        <begin position="49"/>
        <end position="66"/>
    </location>
</feature>
<keyword evidence="2" id="KW-1133">Transmembrane helix</keyword>
<evidence type="ECO:0000313" key="3">
    <source>
        <dbReference type="EMBL" id="KAK8515907.1"/>
    </source>
</evidence>
<sequence>MCMGTASSDWAGGGDGGGNGAEPKGEFGVASLLAGPASSWAATIERTRLVGGVGIVILMGAGTAALRQRAVMMQAKARIPLSFLQSSCQLFGYDFTDIETVARYDSVD</sequence>